<accession>A0A0G3WIR2</accession>
<reference evidence="9 10" key="1">
    <citation type="submission" date="2014-09" db="EMBL/GenBank/DDBJ databases">
        <title>Complete genome sequence of Endomicrobium proavitum.</title>
        <authorList>
            <person name="Zheng H."/>
        </authorList>
    </citation>
    <scope>NUCLEOTIDE SEQUENCE [LARGE SCALE GENOMIC DNA]</scope>
    <source>
        <strain evidence="9 10">Rsa215</strain>
    </source>
</reference>
<feature type="transmembrane region" description="Helical" evidence="7">
    <location>
        <begin position="212"/>
        <end position="232"/>
    </location>
</feature>
<comment type="subcellular location">
    <subcellularLocation>
        <location evidence="1 7">Cell membrane</location>
        <topology evidence="1 7">Multi-pass membrane protein</topology>
    </subcellularLocation>
</comment>
<evidence type="ECO:0000256" key="5">
    <source>
        <dbReference type="ARBA" id="ARBA00022989"/>
    </source>
</evidence>
<dbReference type="EMBL" id="CP009498">
    <property type="protein sequence ID" value="AKL97767.1"/>
    <property type="molecule type" value="Genomic_DNA"/>
</dbReference>
<feature type="transmembrane region" description="Helical" evidence="7">
    <location>
        <begin position="263"/>
        <end position="287"/>
    </location>
</feature>
<evidence type="ECO:0000256" key="6">
    <source>
        <dbReference type="ARBA" id="ARBA00023136"/>
    </source>
</evidence>
<feature type="transmembrane region" description="Helical" evidence="7">
    <location>
        <begin position="160"/>
        <end position="183"/>
    </location>
</feature>
<dbReference type="Pfam" id="PF00528">
    <property type="entry name" value="BPD_transp_1"/>
    <property type="match status" value="1"/>
</dbReference>
<comment type="similarity">
    <text evidence="7">Belongs to the binding-protein-dependent transport system permease family.</text>
</comment>
<gene>
    <name evidence="9" type="primary">malF</name>
    <name evidence="9" type="ORF">Epro_0388</name>
</gene>
<dbReference type="RefSeq" id="WP_052570103.1">
    <property type="nucleotide sequence ID" value="NZ_CP009498.1"/>
</dbReference>
<feature type="transmembrane region" description="Helical" evidence="7">
    <location>
        <begin position="73"/>
        <end position="96"/>
    </location>
</feature>
<feature type="transmembrane region" description="Helical" evidence="7">
    <location>
        <begin position="108"/>
        <end position="128"/>
    </location>
</feature>
<dbReference type="InterPro" id="IPR000515">
    <property type="entry name" value="MetI-like"/>
</dbReference>
<dbReference type="SUPFAM" id="SSF161098">
    <property type="entry name" value="MetI-like"/>
    <property type="match status" value="1"/>
</dbReference>
<dbReference type="InterPro" id="IPR051393">
    <property type="entry name" value="ABC_transporter_permease"/>
</dbReference>
<evidence type="ECO:0000259" key="8">
    <source>
        <dbReference type="PROSITE" id="PS50928"/>
    </source>
</evidence>
<dbReference type="GO" id="GO:0005886">
    <property type="term" value="C:plasma membrane"/>
    <property type="evidence" value="ECO:0007669"/>
    <property type="project" value="UniProtKB-SubCell"/>
</dbReference>
<keyword evidence="2 7" id="KW-0813">Transport</keyword>
<dbReference type="OrthoDB" id="9805108at2"/>
<dbReference type="Proteomes" id="UP000035337">
    <property type="component" value="Chromosome"/>
</dbReference>
<evidence type="ECO:0000256" key="7">
    <source>
        <dbReference type="RuleBase" id="RU363032"/>
    </source>
</evidence>
<dbReference type="CDD" id="cd06261">
    <property type="entry name" value="TM_PBP2"/>
    <property type="match status" value="1"/>
</dbReference>
<evidence type="ECO:0000256" key="4">
    <source>
        <dbReference type="ARBA" id="ARBA00022692"/>
    </source>
</evidence>
<evidence type="ECO:0000256" key="3">
    <source>
        <dbReference type="ARBA" id="ARBA00022475"/>
    </source>
</evidence>
<keyword evidence="5 7" id="KW-1133">Transmembrane helix</keyword>
<feature type="transmembrane region" description="Helical" evidence="7">
    <location>
        <begin position="134"/>
        <end position="153"/>
    </location>
</feature>
<dbReference type="GO" id="GO:0055085">
    <property type="term" value="P:transmembrane transport"/>
    <property type="evidence" value="ECO:0007669"/>
    <property type="project" value="InterPro"/>
</dbReference>
<dbReference type="PANTHER" id="PTHR30193:SF37">
    <property type="entry name" value="INNER MEMBRANE ABC TRANSPORTER PERMEASE PROTEIN YCJO"/>
    <property type="match status" value="1"/>
</dbReference>
<evidence type="ECO:0000256" key="1">
    <source>
        <dbReference type="ARBA" id="ARBA00004651"/>
    </source>
</evidence>
<keyword evidence="3" id="KW-1003">Cell membrane</keyword>
<name>A0A0G3WIR2_9BACT</name>
<sequence>MKITAKEKAQNLTFILPALLLFTVFSLYPILRTFELSVFQWNGIDKDMVFVGLAQYKHILFDNPQFWSSMANAGIITALALTLQNGLALLLALLVTRNIKGENIYRTIFFLPPVLSGIVVGLIWKFVYDGNFGILNHFLSVIGITGFADYAWLGNIKTALFSVAVVHMWKGFGYGFIILLAGLQTIPVELYEAAEVDGADAWQQFKNITFPLLIPIFTIVTILTILGSMQVFDLIYSMTNGGPAGHTDVPITKIYQYMNNGEFGYSTAMAVIFGIVLLIISFAQIYASKKLNYNEK</sequence>
<evidence type="ECO:0000256" key="2">
    <source>
        <dbReference type="ARBA" id="ARBA00022448"/>
    </source>
</evidence>
<dbReference type="PROSITE" id="PS50928">
    <property type="entry name" value="ABC_TM1"/>
    <property type="match status" value="1"/>
</dbReference>
<organism evidence="9 10">
    <name type="scientific">Endomicrobium proavitum</name>
    <dbReference type="NCBI Taxonomy" id="1408281"/>
    <lineage>
        <taxon>Bacteria</taxon>
        <taxon>Pseudomonadati</taxon>
        <taxon>Elusimicrobiota</taxon>
        <taxon>Endomicrobiia</taxon>
        <taxon>Endomicrobiales</taxon>
        <taxon>Endomicrobiaceae</taxon>
        <taxon>Endomicrobium</taxon>
    </lineage>
</organism>
<keyword evidence="10" id="KW-1185">Reference proteome</keyword>
<dbReference type="PANTHER" id="PTHR30193">
    <property type="entry name" value="ABC TRANSPORTER PERMEASE PROTEIN"/>
    <property type="match status" value="1"/>
</dbReference>
<dbReference type="AlphaFoldDB" id="A0A0G3WIR2"/>
<keyword evidence="4 7" id="KW-0812">Transmembrane</keyword>
<evidence type="ECO:0000313" key="9">
    <source>
        <dbReference type="EMBL" id="AKL97767.1"/>
    </source>
</evidence>
<protein>
    <submittedName>
        <fullName evidence="9">ABC-type sugar transport system, permease component</fullName>
    </submittedName>
</protein>
<dbReference type="InterPro" id="IPR035906">
    <property type="entry name" value="MetI-like_sf"/>
</dbReference>
<proteinExistence type="inferred from homology"/>
<keyword evidence="6 7" id="KW-0472">Membrane</keyword>
<dbReference type="STRING" id="1408281.Epro_0388"/>
<evidence type="ECO:0000313" key="10">
    <source>
        <dbReference type="Proteomes" id="UP000035337"/>
    </source>
</evidence>
<feature type="transmembrane region" description="Helical" evidence="7">
    <location>
        <begin position="12"/>
        <end position="31"/>
    </location>
</feature>
<dbReference type="Gene3D" id="1.10.3720.10">
    <property type="entry name" value="MetI-like"/>
    <property type="match status" value="1"/>
</dbReference>
<feature type="domain" description="ABC transmembrane type-1" evidence="8">
    <location>
        <begin position="70"/>
        <end position="284"/>
    </location>
</feature>
<keyword evidence="9" id="KW-0762">Sugar transport</keyword>
<dbReference type="KEGG" id="epo:Epro_0388"/>